<evidence type="ECO:0000256" key="1">
    <source>
        <dbReference type="SAM" id="Phobius"/>
    </source>
</evidence>
<keyword evidence="1" id="KW-1133">Transmembrane helix</keyword>
<dbReference type="EMBL" id="JABEYB010000021">
    <property type="protein sequence ID" value="NNU78333.1"/>
    <property type="molecule type" value="Genomic_DNA"/>
</dbReference>
<dbReference type="InterPro" id="IPR031360">
    <property type="entry name" value="TrpP"/>
</dbReference>
<organism evidence="2 4">
    <name type="scientific">Clostridium estertheticum</name>
    <dbReference type="NCBI Taxonomy" id="238834"/>
    <lineage>
        <taxon>Bacteria</taxon>
        <taxon>Bacillati</taxon>
        <taxon>Bacillota</taxon>
        <taxon>Clostridia</taxon>
        <taxon>Eubacteriales</taxon>
        <taxon>Clostridiaceae</taxon>
        <taxon>Clostridium</taxon>
    </lineage>
</organism>
<reference evidence="2 4" key="1">
    <citation type="submission" date="2020-05" db="EMBL/GenBank/DDBJ databases">
        <title>Complete genome of Clostridium estertheticum subspecies estertheticum, isolated from Vacuum packed lamb meat from New Zealand imported to Switzerland.</title>
        <authorList>
            <person name="Wambui J."/>
            <person name="Stevens M.J.A."/>
            <person name="Stephan R."/>
        </authorList>
    </citation>
    <scope>NUCLEOTIDE SEQUENCE [LARGE SCALE GENOMIC DNA]</scope>
    <source>
        <strain evidence="2 4">CEST001</strain>
    </source>
</reference>
<name>A0A7Y3T0B5_9CLOT</name>
<dbReference type="AlphaFoldDB" id="A0A7Y3T0B5"/>
<feature type="transmembrane region" description="Helical" evidence="1">
    <location>
        <begin position="106"/>
        <end position="125"/>
    </location>
</feature>
<proteinExistence type="predicted"/>
<reference evidence="3" key="2">
    <citation type="submission" date="2021-11" db="EMBL/GenBank/DDBJ databases">
        <title>Clostridia strains as spoilage organisms.</title>
        <authorList>
            <person name="Wambui J."/>
            <person name="Stevens M.J.A."/>
            <person name="Stephan R."/>
        </authorList>
    </citation>
    <scope>NUCLEOTIDE SEQUENCE</scope>
    <source>
        <strain evidence="3">CF009</strain>
    </source>
</reference>
<protein>
    <submittedName>
        <fullName evidence="2">Tryptophan transporter</fullName>
    </submittedName>
</protein>
<dbReference type="EMBL" id="CP086239">
    <property type="protein sequence ID" value="WAG61899.1"/>
    <property type="molecule type" value="Genomic_DNA"/>
</dbReference>
<sequence>MKTNKIIITSLLLAIGLILHQITPGIFLGMKPDLLLVFMILSITITKDFKIALITGIVAGVLCALTTTFPGGQLPSIIDKTITSIIVYFIYKSLKSNSSLKLSSIYFLGTIVSGSIFLSSALFLFGLPAPFLALFVSIVLPTSVFNCFVGFSIHKLIATNPALKSKFINF</sequence>
<feature type="transmembrane region" description="Helical" evidence="1">
    <location>
        <begin position="131"/>
        <end position="157"/>
    </location>
</feature>
<accession>A0A7Y3T0B5</accession>
<keyword evidence="1" id="KW-0472">Membrane</keyword>
<dbReference type="RefSeq" id="WP_171298901.1">
    <property type="nucleotide sequence ID" value="NZ_CP077610.1"/>
</dbReference>
<dbReference type="Proteomes" id="UP001164733">
    <property type="component" value="Chromosome"/>
</dbReference>
<feature type="transmembrane region" description="Helical" evidence="1">
    <location>
        <begin position="6"/>
        <end position="30"/>
    </location>
</feature>
<dbReference type="Pfam" id="PF17099">
    <property type="entry name" value="TrpP"/>
    <property type="match status" value="1"/>
</dbReference>
<feature type="transmembrane region" description="Helical" evidence="1">
    <location>
        <begin position="51"/>
        <end position="71"/>
    </location>
</feature>
<dbReference type="GeneID" id="83592902"/>
<gene>
    <name evidence="2" type="ORF">HLQ16_20685</name>
    <name evidence="3" type="ORF">LL038_06535</name>
</gene>
<keyword evidence="1" id="KW-0812">Transmembrane</keyword>
<evidence type="ECO:0000313" key="4">
    <source>
        <dbReference type="Proteomes" id="UP000531659"/>
    </source>
</evidence>
<evidence type="ECO:0000313" key="2">
    <source>
        <dbReference type="EMBL" id="NNU78333.1"/>
    </source>
</evidence>
<evidence type="ECO:0000313" key="3">
    <source>
        <dbReference type="EMBL" id="WAG61899.1"/>
    </source>
</evidence>
<dbReference type="Proteomes" id="UP000531659">
    <property type="component" value="Unassembled WGS sequence"/>
</dbReference>